<dbReference type="PROSITE" id="PS51319">
    <property type="entry name" value="TFIIS_N"/>
    <property type="match status" value="1"/>
</dbReference>
<keyword evidence="4" id="KW-0805">Transcription regulation</keyword>
<keyword evidence="10" id="KW-0175">Coiled coil</keyword>
<dbReference type="Pfam" id="PF08711">
    <property type="entry name" value="Med26"/>
    <property type="match status" value="1"/>
</dbReference>
<dbReference type="PANTHER" id="PTHR46010:SF1">
    <property type="entry name" value="PROTEIN IWS1 HOMOLOG"/>
    <property type="match status" value="1"/>
</dbReference>
<dbReference type="InterPro" id="IPR035441">
    <property type="entry name" value="TFIIS/LEDGF_dom_sf"/>
</dbReference>
<feature type="region of interest" description="Disordered" evidence="11">
    <location>
        <begin position="1"/>
        <end position="118"/>
    </location>
</feature>
<keyword evidence="6" id="KW-0508">mRNA splicing</keyword>
<comment type="similarity">
    <text evidence="8">Belongs to the IWS1 family.</text>
</comment>
<evidence type="ECO:0000256" key="8">
    <source>
        <dbReference type="ARBA" id="ARBA00037992"/>
    </source>
</evidence>
<protein>
    <submittedName>
        <fullName evidence="13">Med26 domain containing protein</fullName>
    </submittedName>
    <submittedName>
        <fullName evidence="14">Transcription factor iws1</fullName>
    </submittedName>
</protein>
<reference evidence="13" key="3">
    <citation type="journal article" date="2021" name="World Allergy Organ. J.">
        <title>Chromosome-level assembly of Dermatophagoides farinae genome and transcriptome reveals two novel allergens Der f 37 and Der f 39.</title>
        <authorList>
            <person name="Chen J."/>
            <person name="Cai Z."/>
            <person name="Fan D."/>
            <person name="Hu J."/>
            <person name="Hou Y."/>
            <person name="He Y."/>
            <person name="Zhang Z."/>
            <person name="Zhao Z."/>
            <person name="Gao P."/>
            <person name="Hu W."/>
            <person name="Sun J."/>
            <person name="Li J."/>
            <person name="Ji K."/>
        </authorList>
    </citation>
    <scope>NUCLEOTIDE SEQUENCE</scope>
    <source>
        <strain evidence="13">JKM2019</strain>
    </source>
</reference>
<organism evidence="14 15">
    <name type="scientific">Dermatophagoides farinae</name>
    <name type="common">American house dust mite</name>
    <dbReference type="NCBI Taxonomy" id="6954"/>
    <lineage>
        <taxon>Eukaryota</taxon>
        <taxon>Metazoa</taxon>
        <taxon>Ecdysozoa</taxon>
        <taxon>Arthropoda</taxon>
        <taxon>Chelicerata</taxon>
        <taxon>Arachnida</taxon>
        <taxon>Acari</taxon>
        <taxon>Acariformes</taxon>
        <taxon>Sarcoptiformes</taxon>
        <taxon>Astigmata</taxon>
        <taxon>Psoroptidia</taxon>
        <taxon>Analgoidea</taxon>
        <taxon>Pyroglyphidae</taxon>
        <taxon>Dermatophagoidinae</taxon>
        <taxon>Dermatophagoides</taxon>
    </lineage>
</organism>
<dbReference type="EMBL" id="SDOV01000004">
    <property type="protein sequence ID" value="KAH7641301.1"/>
    <property type="molecule type" value="Genomic_DNA"/>
</dbReference>
<evidence type="ECO:0000256" key="3">
    <source>
        <dbReference type="ARBA" id="ARBA00022816"/>
    </source>
</evidence>
<dbReference type="Proteomes" id="UP000790347">
    <property type="component" value="Unassembled WGS sequence"/>
</dbReference>
<sequence length="411" mass="47615">MSETETIVRDIFGDSDESDDEFEGFDGDVGGEKSQDKQQQQQQQQQSEQKDDDDDDQKNDDKEFGSDGSSDGEVFENRPSEELDEEKVEDPEQNAKEAIPEISDSDEGSDDDDVNRNVKSDIMYDFDIMLQKRKEMNSRRRRRKNIDIINDSDDIIAELIQEMKQAADEDFELNRNRQTATRKLKMMPLVETQLKKIDFREALLDSGVLSVITDWLTRLPDGSLPHLQIREKLLRILVEFNIDDIDRIKASGIGKAVMYLYKHPKETKENKRIAGQLIAHWSRPIFNLDADFHSISRDQREKRDFENMAKFKRSQSDSGEGGSSSKMAKTEQKIIRPGEKGWVPRARVPMPSMKDYVIRPKSTVEVDMSRISSKKPITKFEKHLRNFREMKKINKMNRAMPISIEGRKMAL</sequence>
<feature type="domain" description="TFIIS N-terminal" evidence="12">
    <location>
        <begin position="210"/>
        <end position="288"/>
    </location>
</feature>
<keyword evidence="7 9" id="KW-0539">Nucleus</keyword>
<dbReference type="GO" id="GO:0016973">
    <property type="term" value="P:poly(A)+ mRNA export from nucleus"/>
    <property type="evidence" value="ECO:0007669"/>
    <property type="project" value="TreeGrafter"/>
</dbReference>
<keyword evidence="1" id="KW-0813">Transport</keyword>
<evidence type="ECO:0000256" key="5">
    <source>
        <dbReference type="ARBA" id="ARBA00023163"/>
    </source>
</evidence>
<evidence type="ECO:0000259" key="12">
    <source>
        <dbReference type="PROSITE" id="PS51319"/>
    </source>
</evidence>
<feature type="compositionally biased region" description="Acidic residues" evidence="11">
    <location>
        <begin position="13"/>
        <end position="26"/>
    </location>
</feature>
<dbReference type="Gene3D" id="1.20.930.10">
    <property type="entry name" value="Conserved domain common to transcription factors TFIIS, elongin A, CRSP70"/>
    <property type="match status" value="1"/>
</dbReference>
<evidence type="ECO:0000256" key="4">
    <source>
        <dbReference type="ARBA" id="ARBA00023015"/>
    </source>
</evidence>
<feature type="compositionally biased region" description="Low complexity" evidence="11">
    <location>
        <begin position="37"/>
        <end position="47"/>
    </location>
</feature>
<dbReference type="PANTHER" id="PTHR46010">
    <property type="entry name" value="PROTEIN IWS1 HOMOLOG"/>
    <property type="match status" value="1"/>
</dbReference>
<dbReference type="AlphaFoldDB" id="A0A922L9B5"/>
<comment type="subcellular location">
    <subcellularLocation>
        <location evidence="9">Nucleus</location>
    </subcellularLocation>
</comment>
<gene>
    <name evidence="14" type="primary">IWS1</name>
    <name evidence="14" type="ORF">DERF_001109</name>
    <name evidence="13" type="ORF">HUG17_4345</name>
</gene>
<feature type="compositionally biased region" description="Acidic residues" evidence="11">
    <location>
        <begin position="82"/>
        <end position="92"/>
    </location>
</feature>
<evidence type="ECO:0000256" key="9">
    <source>
        <dbReference type="PROSITE-ProRule" id="PRU00649"/>
    </source>
</evidence>
<evidence type="ECO:0000256" key="6">
    <source>
        <dbReference type="ARBA" id="ARBA00023187"/>
    </source>
</evidence>
<keyword evidence="15" id="KW-1185">Reference proteome</keyword>
<evidence type="ECO:0000256" key="2">
    <source>
        <dbReference type="ARBA" id="ARBA00022664"/>
    </source>
</evidence>
<dbReference type="OrthoDB" id="21124at2759"/>
<keyword evidence="2" id="KW-0507">mRNA processing</keyword>
<dbReference type="FunFam" id="1.20.930.10:FF:000001">
    <property type="entry name" value="IWS1, SUPT6H interacting protein"/>
    <property type="match status" value="1"/>
</dbReference>
<dbReference type="Proteomes" id="UP000828236">
    <property type="component" value="Unassembled WGS sequence"/>
</dbReference>
<evidence type="ECO:0000313" key="14">
    <source>
        <dbReference type="EMBL" id="KAH9527063.1"/>
    </source>
</evidence>
<dbReference type="EMBL" id="ASGP02000001">
    <property type="protein sequence ID" value="KAH9527063.1"/>
    <property type="molecule type" value="Genomic_DNA"/>
</dbReference>
<feature type="compositionally biased region" description="Basic and acidic residues" evidence="11">
    <location>
        <begin position="299"/>
        <end position="309"/>
    </location>
</feature>
<proteinExistence type="inferred from homology"/>
<dbReference type="InterPro" id="IPR017923">
    <property type="entry name" value="TFIIS_N"/>
</dbReference>
<name>A0A922L9B5_DERFA</name>
<dbReference type="GO" id="GO:0008380">
    <property type="term" value="P:RNA splicing"/>
    <property type="evidence" value="ECO:0007669"/>
    <property type="project" value="UniProtKB-KW"/>
</dbReference>
<accession>A0A922L9B5</accession>
<keyword evidence="5" id="KW-0804">Transcription</keyword>
<feature type="compositionally biased region" description="Acidic residues" evidence="11">
    <location>
        <begin position="103"/>
        <end position="113"/>
    </location>
</feature>
<evidence type="ECO:0000256" key="1">
    <source>
        <dbReference type="ARBA" id="ARBA00022448"/>
    </source>
</evidence>
<feature type="compositionally biased region" description="Basic and acidic residues" evidence="11">
    <location>
        <begin position="1"/>
        <end position="12"/>
    </location>
</feature>
<reference evidence="13" key="2">
    <citation type="submission" date="2020-06" db="EMBL/GenBank/DDBJ databases">
        <authorList>
            <person name="Ji K."/>
            <person name="Li J."/>
        </authorList>
    </citation>
    <scope>NUCLEOTIDE SEQUENCE</scope>
    <source>
        <strain evidence="13">JKM2019</strain>
        <tissue evidence="13">Whole body</tissue>
    </source>
</reference>
<reference evidence="14" key="1">
    <citation type="submission" date="2013-05" db="EMBL/GenBank/DDBJ databases">
        <authorList>
            <person name="Yim A.K.Y."/>
            <person name="Chan T.F."/>
            <person name="Ji K.M."/>
            <person name="Liu X.Y."/>
            <person name="Zhou J.W."/>
            <person name="Li R.Q."/>
            <person name="Yang K.Y."/>
            <person name="Li J."/>
            <person name="Li M."/>
            <person name="Law P.T.W."/>
            <person name="Wu Y.L."/>
            <person name="Cai Z.L."/>
            <person name="Qin H."/>
            <person name="Bao Y."/>
            <person name="Leung R.K.K."/>
            <person name="Ng P.K.S."/>
            <person name="Zou J."/>
            <person name="Zhong X.J."/>
            <person name="Ran P.X."/>
            <person name="Zhong N.S."/>
            <person name="Liu Z.G."/>
            <person name="Tsui S.K.W."/>
        </authorList>
    </citation>
    <scope>NUCLEOTIDE SEQUENCE</scope>
    <source>
        <strain evidence="14">Derf</strain>
        <tissue evidence="14">Whole organism</tissue>
    </source>
</reference>
<dbReference type="GO" id="GO:0006397">
    <property type="term" value="P:mRNA processing"/>
    <property type="evidence" value="ECO:0007669"/>
    <property type="project" value="UniProtKB-KW"/>
</dbReference>
<dbReference type="InterPro" id="IPR051037">
    <property type="entry name" value="RNAPII_TF_IWS1"/>
</dbReference>
<evidence type="ECO:0000256" key="7">
    <source>
        <dbReference type="ARBA" id="ARBA00023242"/>
    </source>
</evidence>
<reference evidence="14" key="4">
    <citation type="journal article" date="2022" name="Res Sq">
        <title>Comparative Genomics Reveals Insights into the Divergent Evolution of Astigmatic Mites and Household Pest Adaptations.</title>
        <authorList>
            <person name="Xiong Q."/>
            <person name="Wan A.T.-Y."/>
            <person name="Liu X.-Y."/>
            <person name="Fung C.S.-H."/>
            <person name="Xiao X."/>
            <person name="Malainual N."/>
            <person name="Hou J."/>
            <person name="Wang L."/>
            <person name="Wang M."/>
            <person name="Yang K."/>
            <person name="Cui Y."/>
            <person name="Leung E."/>
            <person name="Nong W."/>
            <person name="Shin S.-K."/>
            <person name="Au S."/>
            <person name="Jeong K.Y."/>
            <person name="Chew F.T."/>
            <person name="Hui J."/>
            <person name="Leung T.F."/>
            <person name="Tungtrongchitr A."/>
            <person name="Zhong N."/>
            <person name="Liu Z."/>
            <person name="Tsui S."/>
        </authorList>
    </citation>
    <scope>NUCLEOTIDE SEQUENCE</scope>
    <source>
        <strain evidence="14">Derf</strain>
        <tissue evidence="14">Whole organism</tissue>
    </source>
</reference>
<evidence type="ECO:0000313" key="13">
    <source>
        <dbReference type="EMBL" id="KAH7641301.1"/>
    </source>
</evidence>
<comment type="caution">
    <text evidence="14">The sequence shown here is derived from an EMBL/GenBank/DDBJ whole genome shotgun (WGS) entry which is preliminary data.</text>
</comment>
<dbReference type="GO" id="GO:0005634">
    <property type="term" value="C:nucleus"/>
    <property type="evidence" value="ECO:0007669"/>
    <property type="project" value="UniProtKB-SubCell"/>
</dbReference>
<evidence type="ECO:0000313" key="15">
    <source>
        <dbReference type="Proteomes" id="UP000790347"/>
    </source>
</evidence>
<evidence type="ECO:0000256" key="10">
    <source>
        <dbReference type="SAM" id="Coils"/>
    </source>
</evidence>
<keyword evidence="3" id="KW-0509">mRNA transport</keyword>
<feature type="region of interest" description="Disordered" evidence="11">
    <location>
        <begin position="299"/>
        <end position="336"/>
    </location>
</feature>
<feature type="coiled-coil region" evidence="10">
    <location>
        <begin position="149"/>
        <end position="176"/>
    </location>
</feature>
<evidence type="ECO:0000256" key="11">
    <source>
        <dbReference type="SAM" id="MobiDB-lite"/>
    </source>
</evidence>